<sequence length="149" mass="16528">MYNFRNSLPILIVVICLFYTAGCTGATHDEDYKTLVIDAIERMDPQNEKIVNPYKGMTVDDLLAMKTFVEQAKSSAEEMTLSDTYKKSREFFIRSMDATIAGVDSLQGDIDTTTGKVDSTAPATNYFIQAQSDLGSAADIIKVPKKKTY</sequence>
<organism evidence="1 2">
    <name type="scientific">Methanospirillum purgamenti</name>
    <dbReference type="NCBI Taxonomy" id="2834276"/>
    <lineage>
        <taxon>Archaea</taxon>
        <taxon>Methanobacteriati</taxon>
        <taxon>Methanobacteriota</taxon>
        <taxon>Stenosarchaea group</taxon>
        <taxon>Methanomicrobia</taxon>
        <taxon>Methanomicrobiales</taxon>
        <taxon>Methanospirillaceae</taxon>
        <taxon>Methanospirillum</taxon>
    </lineage>
</organism>
<dbReference type="RefSeq" id="WP_214421249.1">
    <property type="nucleotide sequence ID" value="NZ_CP075546.1"/>
</dbReference>
<dbReference type="KEGG" id="mrtj:KHC33_08410"/>
<dbReference type="EMBL" id="CP075546">
    <property type="protein sequence ID" value="QVV90481.1"/>
    <property type="molecule type" value="Genomic_DNA"/>
</dbReference>
<evidence type="ECO:0000313" key="2">
    <source>
        <dbReference type="Proteomes" id="UP000680656"/>
    </source>
</evidence>
<accession>A0A8E7EL63</accession>
<reference evidence="1 2" key="1">
    <citation type="submission" date="2021-05" db="EMBL/GenBank/DDBJ databases">
        <title>A novel Methanospirillum isolate from a pyrite-forming mixed culture.</title>
        <authorList>
            <person name="Bunk B."/>
            <person name="Sproer C."/>
            <person name="Spring S."/>
            <person name="Pester M."/>
        </authorList>
    </citation>
    <scope>NUCLEOTIDE SEQUENCE [LARGE SCALE GENOMIC DNA]</scope>
    <source>
        <strain evidence="1 2">J.3.6.1-F.2.7.3</strain>
    </source>
</reference>
<keyword evidence="2" id="KW-1185">Reference proteome</keyword>
<protein>
    <submittedName>
        <fullName evidence="1">Uncharacterized protein</fullName>
    </submittedName>
</protein>
<evidence type="ECO:0000313" key="1">
    <source>
        <dbReference type="EMBL" id="QVV90481.1"/>
    </source>
</evidence>
<proteinExistence type="predicted"/>
<dbReference type="Proteomes" id="UP000680656">
    <property type="component" value="Chromosome"/>
</dbReference>
<name>A0A8E7EL63_9EURY</name>
<dbReference type="GeneID" id="65097200"/>
<gene>
    <name evidence="1" type="ORF">KHC33_08410</name>
</gene>
<dbReference type="AlphaFoldDB" id="A0A8E7EL63"/>